<keyword evidence="2" id="KW-1133">Transmembrane helix</keyword>
<evidence type="ECO:0000313" key="4">
    <source>
        <dbReference type="Proteomes" id="UP000060787"/>
    </source>
</evidence>
<evidence type="ECO:0000313" key="3">
    <source>
        <dbReference type="EMBL" id="ALN82015.1"/>
    </source>
</evidence>
<keyword evidence="4" id="KW-1185">Reference proteome</keyword>
<dbReference type="Proteomes" id="UP000060787">
    <property type="component" value="Chromosome"/>
</dbReference>
<dbReference type="STRING" id="84531.LA76x_3893"/>
<evidence type="ECO:0008006" key="5">
    <source>
        <dbReference type="Google" id="ProtNLM"/>
    </source>
</evidence>
<feature type="transmembrane region" description="Helical" evidence="2">
    <location>
        <begin position="213"/>
        <end position="230"/>
    </location>
</feature>
<evidence type="ECO:0000256" key="2">
    <source>
        <dbReference type="SAM" id="Phobius"/>
    </source>
</evidence>
<feature type="transmembrane region" description="Helical" evidence="2">
    <location>
        <begin position="187"/>
        <end position="207"/>
    </location>
</feature>
<keyword evidence="2" id="KW-0472">Membrane</keyword>
<sequence>MARVPVSTAYTGTVDGHARRRRPGTLTRNRDRTPHVHARSDHVRFYPVRSNPVRSKPVRFLPVRVEPTRTASSAIRIRRTAMTPTDPDYDSDPKAHPGLHLIAAVEAIKGLLALSAASGLELLGPAPLQRWIEELIKRFHLDPEHGSLAWLAQAISPHSVHLAAGVVLAYGLLHLIEAWGLWKAKAWASWLGCIGAALYLPFDLYALYRHPGWLAIAVLIINVIVVWVLGRDLFKRRR</sequence>
<feature type="region of interest" description="Disordered" evidence="1">
    <location>
        <begin position="1"/>
        <end position="35"/>
    </location>
</feature>
<dbReference type="InterPro" id="IPR021125">
    <property type="entry name" value="DUF2127"/>
</dbReference>
<dbReference type="PATRIC" id="fig|84531.8.peg.3908"/>
<accession>A0A0S2FEQ1</accession>
<reference evidence="3 4" key="1">
    <citation type="journal article" date="2015" name="BMC Genomics">
        <title>Comparative genomics and metabolic profiling of the genus Lysobacter.</title>
        <authorList>
            <person name="de Bruijn I."/>
            <person name="Cheng X."/>
            <person name="de Jager V."/>
            <person name="Exposito R.G."/>
            <person name="Watrous J."/>
            <person name="Patel N."/>
            <person name="Postma J."/>
            <person name="Dorrestein P.C."/>
            <person name="Kobayashi D."/>
            <person name="Raaijmakers J.M."/>
        </authorList>
    </citation>
    <scope>NUCLEOTIDE SEQUENCE [LARGE SCALE GENOMIC DNA]</scope>
    <source>
        <strain evidence="3 4">76</strain>
    </source>
</reference>
<organism evidence="3 4">
    <name type="scientific">Lysobacter antibioticus</name>
    <dbReference type="NCBI Taxonomy" id="84531"/>
    <lineage>
        <taxon>Bacteria</taxon>
        <taxon>Pseudomonadati</taxon>
        <taxon>Pseudomonadota</taxon>
        <taxon>Gammaproteobacteria</taxon>
        <taxon>Lysobacterales</taxon>
        <taxon>Lysobacteraceae</taxon>
        <taxon>Lysobacter</taxon>
    </lineage>
</organism>
<keyword evidence="2" id="KW-0812">Transmembrane</keyword>
<dbReference type="EMBL" id="CP011129">
    <property type="protein sequence ID" value="ALN82015.1"/>
    <property type="molecule type" value="Genomic_DNA"/>
</dbReference>
<proteinExistence type="predicted"/>
<dbReference type="KEGG" id="lab:LA76x_3893"/>
<feature type="transmembrane region" description="Helical" evidence="2">
    <location>
        <begin position="160"/>
        <end position="180"/>
    </location>
</feature>
<dbReference type="eggNOG" id="COG3305">
    <property type="taxonomic scope" value="Bacteria"/>
</dbReference>
<dbReference type="AlphaFoldDB" id="A0A0S2FEQ1"/>
<gene>
    <name evidence="3" type="ORF">LA76x_3893</name>
</gene>
<protein>
    <recommendedName>
        <fullName evidence="5">DUF2127 domain-containing protein</fullName>
    </recommendedName>
</protein>
<dbReference type="Pfam" id="PF09900">
    <property type="entry name" value="DUF2127"/>
    <property type="match status" value="1"/>
</dbReference>
<name>A0A0S2FEQ1_LYSAN</name>
<evidence type="ECO:0000256" key="1">
    <source>
        <dbReference type="SAM" id="MobiDB-lite"/>
    </source>
</evidence>